<keyword evidence="2" id="KW-1185">Reference proteome</keyword>
<gene>
    <name evidence="1" type="ORF">BpHYR1_014537</name>
</gene>
<dbReference type="Proteomes" id="UP000276133">
    <property type="component" value="Unassembled WGS sequence"/>
</dbReference>
<evidence type="ECO:0000313" key="1">
    <source>
        <dbReference type="EMBL" id="RNA04103.1"/>
    </source>
</evidence>
<organism evidence="1 2">
    <name type="scientific">Brachionus plicatilis</name>
    <name type="common">Marine rotifer</name>
    <name type="synonym">Brachionus muelleri</name>
    <dbReference type="NCBI Taxonomy" id="10195"/>
    <lineage>
        <taxon>Eukaryota</taxon>
        <taxon>Metazoa</taxon>
        <taxon>Spiralia</taxon>
        <taxon>Gnathifera</taxon>
        <taxon>Rotifera</taxon>
        <taxon>Eurotatoria</taxon>
        <taxon>Monogononta</taxon>
        <taxon>Pseudotrocha</taxon>
        <taxon>Ploima</taxon>
        <taxon>Brachionidae</taxon>
        <taxon>Brachionus</taxon>
    </lineage>
</organism>
<proteinExistence type="predicted"/>
<comment type="caution">
    <text evidence="1">The sequence shown here is derived from an EMBL/GenBank/DDBJ whole genome shotgun (WGS) entry which is preliminary data.</text>
</comment>
<reference evidence="1 2" key="1">
    <citation type="journal article" date="2018" name="Sci. Rep.">
        <title>Genomic signatures of local adaptation to the degree of environmental predictability in rotifers.</title>
        <authorList>
            <person name="Franch-Gras L."/>
            <person name="Hahn C."/>
            <person name="Garcia-Roger E.M."/>
            <person name="Carmona M.J."/>
            <person name="Serra M."/>
            <person name="Gomez A."/>
        </authorList>
    </citation>
    <scope>NUCLEOTIDE SEQUENCE [LARGE SCALE GENOMIC DNA]</scope>
    <source>
        <strain evidence="1">HYR1</strain>
    </source>
</reference>
<protein>
    <submittedName>
        <fullName evidence="1">SSUH2-like protein</fullName>
    </submittedName>
</protein>
<dbReference type="OrthoDB" id="10465209at2759"/>
<sequence>MTQVRPGTRSTEHLDEKEAFSILSEHVNQSCCLKTSTLNGLKIRNQSKANCYSYQIIYVTKTTKENWEVNFTEGTDSTSDISPIEKNKDYGVKPKEYFKDEIINFIVPNSGVYYKCEMCNGVGTVPQLMQKCSCGNQQNVDSKSNPANFTCSKCNKLQDMTVQRCVCKNGQIRKILKIHIEFKNKFFNYFYNPFQIPDNYFNNTKGRQIYNEENTEGRVNALANFEIPEIVEQSKKAIGLHEDTIAQKHFILSYPVWKCDYTMKEENFFLIGNELNVYAPSIPSRSCSIV</sequence>
<dbReference type="AlphaFoldDB" id="A0A3M7PYL7"/>
<dbReference type="InterPro" id="IPR052789">
    <property type="entry name" value="SSUH2_homolog"/>
</dbReference>
<accession>A0A3M7PYL7</accession>
<evidence type="ECO:0000313" key="2">
    <source>
        <dbReference type="Proteomes" id="UP000276133"/>
    </source>
</evidence>
<dbReference type="PANTHER" id="PTHR48465:SF1">
    <property type="entry name" value="PROTEIN SSUH2 HOMOLOG"/>
    <property type="match status" value="1"/>
</dbReference>
<dbReference type="PANTHER" id="PTHR48465">
    <property type="entry name" value="PROTEIN SSUH2 HOMOLOG"/>
    <property type="match status" value="1"/>
</dbReference>
<name>A0A3M7PYL7_BRAPC</name>
<dbReference type="EMBL" id="REGN01008240">
    <property type="protein sequence ID" value="RNA04103.1"/>
    <property type="molecule type" value="Genomic_DNA"/>
</dbReference>